<reference evidence="1" key="1">
    <citation type="submission" date="2022-04" db="EMBL/GenBank/DDBJ databases">
        <title>Genome of the entomopathogenic fungus Entomophthora muscae.</title>
        <authorList>
            <person name="Elya C."/>
            <person name="Lovett B.R."/>
            <person name="Lee E."/>
            <person name="Macias A.M."/>
            <person name="Hajek A.E."/>
            <person name="De Bivort B.L."/>
            <person name="Kasson M.T."/>
            <person name="De Fine Licht H.H."/>
            <person name="Stajich J.E."/>
        </authorList>
    </citation>
    <scope>NUCLEOTIDE SEQUENCE</scope>
    <source>
        <strain evidence="1">Berkeley</strain>
    </source>
</reference>
<evidence type="ECO:0000313" key="1">
    <source>
        <dbReference type="EMBL" id="KAJ9080396.1"/>
    </source>
</evidence>
<protein>
    <submittedName>
        <fullName evidence="1">Uncharacterized protein</fullName>
    </submittedName>
</protein>
<comment type="caution">
    <text evidence="1">The sequence shown here is derived from an EMBL/GenBank/DDBJ whole genome shotgun (WGS) entry which is preliminary data.</text>
</comment>
<dbReference type="EMBL" id="QTSX02001564">
    <property type="protein sequence ID" value="KAJ9080396.1"/>
    <property type="molecule type" value="Genomic_DNA"/>
</dbReference>
<proteinExistence type="predicted"/>
<dbReference type="Proteomes" id="UP001165960">
    <property type="component" value="Unassembled WGS sequence"/>
</dbReference>
<accession>A0ACC2U1C9</accession>
<evidence type="ECO:0000313" key="2">
    <source>
        <dbReference type="Proteomes" id="UP001165960"/>
    </source>
</evidence>
<name>A0ACC2U1C9_9FUNG</name>
<organism evidence="1 2">
    <name type="scientific">Entomophthora muscae</name>
    <dbReference type="NCBI Taxonomy" id="34485"/>
    <lineage>
        <taxon>Eukaryota</taxon>
        <taxon>Fungi</taxon>
        <taxon>Fungi incertae sedis</taxon>
        <taxon>Zoopagomycota</taxon>
        <taxon>Entomophthoromycotina</taxon>
        <taxon>Entomophthoromycetes</taxon>
        <taxon>Entomophthorales</taxon>
        <taxon>Entomophthoraceae</taxon>
        <taxon>Entomophthora</taxon>
    </lineage>
</organism>
<sequence>MTHPFFSLPPPSIKRPPGVPNKQELYTYTTIDLHILDYLQSPEIEVLLMAQTLKDPEGRLAQWAIKIQAFDYDIVHCDGAVHQNADCLSQLPTIALVSSIADELYYKLLVGQSLWGKEPTKIQKALKKLSVDKKFKNGQLFKKYKDLWFPMLSPPYTWTQ</sequence>
<gene>
    <name evidence="1" type="ORF">DSO57_1025520</name>
</gene>
<keyword evidence="2" id="KW-1185">Reference proteome</keyword>